<feature type="compositionally biased region" description="Polar residues" evidence="1">
    <location>
        <begin position="1"/>
        <end position="11"/>
    </location>
</feature>
<name>A0A812QSN9_9DINO</name>
<feature type="non-terminal residue" evidence="2">
    <location>
        <position position="171"/>
    </location>
</feature>
<protein>
    <submittedName>
        <fullName evidence="2">Uncharacterized protein</fullName>
    </submittedName>
</protein>
<gene>
    <name evidence="2" type="ORF">SNAT2548_LOCUS21871</name>
</gene>
<evidence type="ECO:0000313" key="2">
    <source>
        <dbReference type="EMBL" id="CAE7401835.1"/>
    </source>
</evidence>
<proteinExistence type="predicted"/>
<comment type="caution">
    <text evidence="2">The sequence shown here is derived from an EMBL/GenBank/DDBJ whole genome shotgun (WGS) entry which is preliminary data.</text>
</comment>
<accession>A0A812QSN9</accession>
<feature type="region of interest" description="Disordered" evidence="1">
    <location>
        <begin position="124"/>
        <end position="171"/>
    </location>
</feature>
<evidence type="ECO:0000313" key="3">
    <source>
        <dbReference type="Proteomes" id="UP000604046"/>
    </source>
</evidence>
<feature type="region of interest" description="Disordered" evidence="1">
    <location>
        <begin position="1"/>
        <end position="91"/>
    </location>
</feature>
<dbReference type="OrthoDB" id="416109at2759"/>
<dbReference type="EMBL" id="CAJNDS010002266">
    <property type="protein sequence ID" value="CAE7401835.1"/>
    <property type="molecule type" value="Genomic_DNA"/>
</dbReference>
<sequence>DYSQPPSTVYGNQRAPAEGRSRMFNSRNSRLPGPDSSLSASTGRKAGPLDCAPLPGSTPVPAPNAKTSALAMGANGHGPKKEEEHHGRGRSDMYDTVYLSQPWCPRAPAAEEAPKELWVKRPTVSGWAKAGVPSQEKLPHKLTTYHRTSLEPNPNAPLKRSERRQRSETAP</sequence>
<dbReference type="Proteomes" id="UP000604046">
    <property type="component" value="Unassembled WGS sequence"/>
</dbReference>
<keyword evidence="3" id="KW-1185">Reference proteome</keyword>
<dbReference type="AlphaFoldDB" id="A0A812QSN9"/>
<organism evidence="2 3">
    <name type="scientific">Symbiodinium natans</name>
    <dbReference type="NCBI Taxonomy" id="878477"/>
    <lineage>
        <taxon>Eukaryota</taxon>
        <taxon>Sar</taxon>
        <taxon>Alveolata</taxon>
        <taxon>Dinophyceae</taxon>
        <taxon>Suessiales</taxon>
        <taxon>Symbiodiniaceae</taxon>
        <taxon>Symbiodinium</taxon>
    </lineage>
</organism>
<reference evidence="2" key="1">
    <citation type="submission" date="2021-02" db="EMBL/GenBank/DDBJ databases">
        <authorList>
            <person name="Dougan E. K."/>
            <person name="Rhodes N."/>
            <person name="Thang M."/>
            <person name="Chan C."/>
        </authorList>
    </citation>
    <scope>NUCLEOTIDE SEQUENCE</scope>
</reference>
<feature type="compositionally biased region" description="Basic and acidic residues" evidence="1">
    <location>
        <begin position="79"/>
        <end position="91"/>
    </location>
</feature>
<evidence type="ECO:0000256" key="1">
    <source>
        <dbReference type="SAM" id="MobiDB-lite"/>
    </source>
</evidence>